<dbReference type="WBParaSite" id="RSKR_0000951100.1">
    <property type="protein sequence ID" value="RSKR_0000951100.1"/>
    <property type="gene ID" value="RSKR_0000951100"/>
</dbReference>
<protein>
    <submittedName>
        <fullName evidence="2">Helicase C-terminal domain-containing protein</fullName>
    </submittedName>
</protein>
<evidence type="ECO:0000313" key="2">
    <source>
        <dbReference type="WBParaSite" id="RSKR_0000951100.1"/>
    </source>
</evidence>
<accession>A0AC35UBY4</accession>
<proteinExistence type="predicted"/>
<sequence length="1037" mass="116396">MREEKIESVVPKSLQEMIDGLPELHEKVMLLMRGAIRENITDYALDESIFRIKEAKKTFDKTLVSFCSIAKKSQKNRAPVIGNVPAEEIMDEVDDEIISDNDEYSDIYSSNANMGSLLKESPRSTIMDVMLAFKNLASINQTNVVESVLNTQKEVSSSNSMAGNSNVPTESVILEDKTDDSILNDNAFNDSSDEEIDFFNEEPDILGDFISGRLKETEVTEITNGAVKYTLQEDRVVSESGVNIAIITPETSVGNIKPKSPIASGLTESLVGSKIINTNQAVQGTNAIQEFSVDENISNANNDPPTTIEDVQSSMPSESNICEEKELYSNTLVNLVDTISSMTESSSDEFTTDPSVISKLFETRTASQEENVNEDMKNLSDMDVSSDESIKYASKNKTSVFLSSDSEDEAQLESVEELENELMDADGIKKETDSRKRKSLSKSNITSKRLRTRSNAEESYIEEILISSDDELLPDPLNCVRKNQRRILTDAELDQSTKEAMKNDKQKRLAFGEHIKQRAKIADCFEDVESYFKPEDEFDISLSSKLLFLIELLKQAETVGDKVLVFFNYNFTLNYVVKILEHLMATDQWYSEAHPLPLGRRKRYGWRLHHDYAIINGKTSAIDRSLIQESFNNPNLPRKRLIFLITRAGGIGMNMVGFNRAVLFESNSNPALDSQALHRIYRINQRKPSFFYRLIVDRSIEKIIHQEQIKKESTSLRTIDKRNIRAASNSDKADWYTFTPKLDDSTVQPILQVPKDDAFARIMLANRDIIVNYVPKDLLLQNRAEEALTEAEIETEWKKYEEENERIEDEKKAHAEYIRKNPTTNNQQNGLPSRLEKSAPISTGQANLNIRNILNALANNQRSGLVNASAHDRQNSGMNLPVNSGSANINLNTNITRVSGNPILNTANQPSTASSNQNINRPANSARSYSKVGYNSVPHIANGKSPHSVHPITNGRPPNSVINAPTYSRSMILQDPNVRYLGSRHQLSNAPVLRNTLTHPSISAKTSTNGTQIGYDPKNRYMNKNSLLPTNDLQQKK</sequence>
<organism evidence="1 2">
    <name type="scientific">Rhabditophanes sp. KR3021</name>
    <dbReference type="NCBI Taxonomy" id="114890"/>
    <lineage>
        <taxon>Eukaryota</taxon>
        <taxon>Metazoa</taxon>
        <taxon>Ecdysozoa</taxon>
        <taxon>Nematoda</taxon>
        <taxon>Chromadorea</taxon>
        <taxon>Rhabditida</taxon>
        <taxon>Tylenchina</taxon>
        <taxon>Panagrolaimomorpha</taxon>
        <taxon>Strongyloidoidea</taxon>
        <taxon>Alloionematidae</taxon>
        <taxon>Rhabditophanes</taxon>
    </lineage>
</organism>
<name>A0AC35UBY4_9BILA</name>
<dbReference type="Proteomes" id="UP000095286">
    <property type="component" value="Unplaced"/>
</dbReference>
<evidence type="ECO:0000313" key="1">
    <source>
        <dbReference type="Proteomes" id="UP000095286"/>
    </source>
</evidence>
<reference evidence="2" key="1">
    <citation type="submission" date="2016-11" db="UniProtKB">
        <authorList>
            <consortium name="WormBaseParasite"/>
        </authorList>
    </citation>
    <scope>IDENTIFICATION</scope>
    <source>
        <strain evidence="2">KR3021</strain>
    </source>
</reference>